<dbReference type="Proteomes" id="UP000316726">
    <property type="component" value="Chromosome 1"/>
</dbReference>
<accession>A0A5B8MD33</accession>
<evidence type="ECO:0000256" key="1">
    <source>
        <dbReference type="SAM" id="Phobius"/>
    </source>
</evidence>
<keyword evidence="3" id="KW-1185">Reference proteome</keyword>
<reference evidence="2 3" key="1">
    <citation type="submission" date="2018-07" db="EMBL/GenBank/DDBJ databases">
        <title>The complete nuclear genome of the prasinophyte Chloropicon primus (CCMP1205).</title>
        <authorList>
            <person name="Pombert J.-F."/>
            <person name="Otis C."/>
            <person name="Turmel M."/>
            <person name="Lemieux C."/>
        </authorList>
    </citation>
    <scope>NUCLEOTIDE SEQUENCE [LARGE SCALE GENOMIC DNA]</scope>
    <source>
        <strain evidence="2 3">CCMP1205</strain>
    </source>
</reference>
<dbReference type="OrthoDB" id="406826at2759"/>
<keyword evidence="1" id="KW-0812">Transmembrane</keyword>
<protein>
    <submittedName>
        <fullName evidence="2">Uncharacterized protein</fullName>
    </submittedName>
</protein>
<organism evidence="2 3">
    <name type="scientific">Chloropicon primus</name>
    <dbReference type="NCBI Taxonomy" id="1764295"/>
    <lineage>
        <taxon>Eukaryota</taxon>
        <taxon>Viridiplantae</taxon>
        <taxon>Chlorophyta</taxon>
        <taxon>Chloropicophyceae</taxon>
        <taxon>Chloropicales</taxon>
        <taxon>Chloropicaceae</taxon>
        <taxon>Chloropicon</taxon>
    </lineage>
</organism>
<keyword evidence="1" id="KW-0472">Membrane</keyword>
<sequence>MIASKRRQGTLFCSRATGILSGNAKLDTKLVLVAGVILAAVVGFAVFRPTLPTRSVMSKPLVTRGLGELLFSSKTSYESSWVIETFEDEESFGPEKADGYKFRQVLHQLRQPLASLSSICAPPELDRHEQIAFLRRHISLNSSYVKDNNKALLGLEFWVEWHEFLDKLNLPTYQIETVEIHDIFVMAGLDHRYNKTKSTKEVAKTWNNREHRAQFTWQQLLTVDPDLAYRAWTMAHRYGYTYDVEFADLTCLESTPTCDPDGGTLEANARCPPGSKPQLQIADFGTTTEPVEIENGWISRGCIEVEIAGMQFGIPGEEFLRSRDLLETCTPRDDKIICA</sequence>
<feature type="transmembrane region" description="Helical" evidence="1">
    <location>
        <begin position="30"/>
        <end position="47"/>
    </location>
</feature>
<gene>
    <name evidence="2" type="ORF">A3770_01p00330</name>
</gene>
<proteinExistence type="predicted"/>
<dbReference type="AlphaFoldDB" id="A0A5B8MD33"/>
<name>A0A5B8MD33_9CHLO</name>
<keyword evidence="1" id="KW-1133">Transmembrane helix</keyword>
<evidence type="ECO:0000313" key="2">
    <source>
        <dbReference type="EMBL" id="QDZ17515.1"/>
    </source>
</evidence>
<dbReference type="EMBL" id="CP031034">
    <property type="protein sequence ID" value="QDZ17515.1"/>
    <property type="molecule type" value="Genomic_DNA"/>
</dbReference>
<evidence type="ECO:0000313" key="3">
    <source>
        <dbReference type="Proteomes" id="UP000316726"/>
    </source>
</evidence>